<dbReference type="Proteomes" id="UP000006911">
    <property type="component" value="Unassembled WGS sequence"/>
</dbReference>
<evidence type="ECO:0000259" key="10">
    <source>
        <dbReference type="PROSITE" id="PS51559"/>
    </source>
</evidence>
<evidence type="ECO:0000256" key="3">
    <source>
        <dbReference type="ARBA" id="ARBA00022490"/>
    </source>
</evidence>
<sequence length="393" mass="43851">MATTISTPAPTDLNTTMLLLASADHNTSVLTSLLKTSSPNVQDPDSKRTPLHAAIAGCDKDDPPEKLRAAEDTLKLLLQNGAIWNDLDRDGETPGCVAYRLGLKGLYEVMVEAGVRAELILARLGGWEEIEDEDDEDGGGEAAEGAERAEGGGNGIGVAVEVVSEEKDVNSENYLKSELKYHEDKLLDSDNNSVMMEWERDIMERSVEALLPGDKPGRSIMNIGFGMGIFDTIAQKKNVARHIIVEPHKDVLRKMKEEGWDKKPGVMILEGRWQDVLGSLTQTGETMDAIYFDTFAEDYSQLKLFFSEYVIALLAQEGGRFSFFHGLGADRRISYDVYTRVVEMDLFGAGLETTWEAFELGESERRKDQAWEGVRRKYWTLGEYKLPICMFME</sequence>
<dbReference type="InParanoid" id="D5G8X1"/>
<dbReference type="STRING" id="656061.D5G8X1"/>
<dbReference type="GO" id="GO:0005634">
    <property type="term" value="C:nucleus"/>
    <property type="evidence" value="ECO:0007669"/>
    <property type="project" value="UniProtKB-SubCell"/>
</dbReference>
<keyword evidence="7 8" id="KW-0539">Nucleus</keyword>
<keyword evidence="12" id="KW-1185">Reference proteome</keyword>
<comment type="subcellular location">
    <subcellularLocation>
        <location evidence="8">Cytoplasm</location>
    </subcellularLocation>
    <subcellularLocation>
        <location evidence="8">Nucleus</location>
    </subcellularLocation>
</comment>
<dbReference type="Gene3D" id="1.25.40.20">
    <property type="entry name" value="Ankyrin repeat-containing domain"/>
    <property type="match status" value="1"/>
</dbReference>
<dbReference type="EC" id="2.1.1.-" evidence="8"/>
<organism evidence="11 12">
    <name type="scientific">Tuber melanosporum (strain Mel28)</name>
    <name type="common">Perigord black truffle</name>
    <dbReference type="NCBI Taxonomy" id="656061"/>
    <lineage>
        <taxon>Eukaryota</taxon>
        <taxon>Fungi</taxon>
        <taxon>Dikarya</taxon>
        <taxon>Ascomycota</taxon>
        <taxon>Pezizomycotina</taxon>
        <taxon>Pezizomycetes</taxon>
        <taxon>Pezizales</taxon>
        <taxon>Tuberaceae</taxon>
        <taxon>Tuber</taxon>
    </lineage>
</organism>
<dbReference type="FunCoup" id="D5G8X1">
    <property type="interactions" value="359"/>
</dbReference>
<comment type="function">
    <text evidence="1 8">S-adenosyl-L-methionine-dependent protein-arginine N-methyltransferase that methylates the delta-nitrogen atom of arginine residues to form N5-methylarginine (type IV) in target proteins. Monomethylates ribosomal protein L12.</text>
</comment>
<dbReference type="EMBL" id="FN430053">
    <property type="protein sequence ID" value="CAZ80964.1"/>
    <property type="molecule type" value="Genomic_DNA"/>
</dbReference>
<keyword evidence="4 8" id="KW-0489">Methyltransferase</keyword>
<dbReference type="InterPro" id="IPR029063">
    <property type="entry name" value="SAM-dependent_MTases_sf"/>
</dbReference>
<keyword evidence="6" id="KW-0949">S-adenosyl-L-methionine</keyword>
<evidence type="ECO:0000256" key="4">
    <source>
        <dbReference type="ARBA" id="ARBA00022603"/>
    </source>
</evidence>
<dbReference type="PANTHER" id="PTHR32379:SF1">
    <property type="entry name" value="GUANIDINOACETATE N-METHYLTRANSFERASE"/>
    <property type="match status" value="1"/>
</dbReference>
<dbReference type="InterPro" id="IPR017408">
    <property type="entry name" value="Arginine_N-MeTrfase_2"/>
</dbReference>
<dbReference type="RefSeq" id="XP_002836773.1">
    <property type="nucleotide sequence ID" value="XM_002836727.1"/>
</dbReference>
<evidence type="ECO:0000313" key="11">
    <source>
        <dbReference type="EMBL" id="CAZ80964.1"/>
    </source>
</evidence>
<dbReference type="GO" id="GO:0019702">
    <property type="term" value="F:protein arginine N5-methyltransferase activity"/>
    <property type="evidence" value="ECO:0007669"/>
    <property type="project" value="EnsemblFungi"/>
</dbReference>
<evidence type="ECO:0000256" key="5">
    <source>
        <dbReference type="ARBA" id="ARBA00022679"/>
    </source>
</evidence>
<name>D5G8X1_TUBMM</name>
<dbReference type="InterPro" id="IPR026480">
    <property type="entry name" value="RMT2_dom"/>
</dbReference>
<accession>D5G8X1</accession>
<dbReference type="GeneID" id="9181247"/>
<evidence type="ECO:0000256" key="6">
    <source>
        <dbReference type="ARBA" id="ARBA00022691"/>
    </source>
</evidence>
<keyword evidence="5 8" id="KW-0808">Transferase</keyword>
<dbReference type="InterPro" id="IPR036770">
    <property type="entry name" value="Ankyrin_rpt-contain_sf"/>
</dbReference>
<dbReference type="KEGG" id="tml:GSTUM_00004878001"/>
<dbReference type="SUPFAM" id="SSF53335">
    <property type="entry name" value="S-adenosyl-L-methionine-dependent methyltransferases"/>
    <property type="match status" value="1"/>
</dbReference>
<reference evidence="11 12" key="1">
    <citation type="journal article" date="2010" name="Nature">
        <title>Perigord black truffle genome uncovers evolutionary origins and mechanisms of symbiosis.</title>
        <authorList>
            <person name="Martin F."/>
            <person name="Kohler A."/>
            <person name="Murat C."/>
            <person name="Balestrini R."/>
            <person name="Coutinho P.M."/>
            <person name="Jaillon O."/>
            <person name="Montanini B."/>
            <person name="Morin E."/>
            <person name="Noel B."/>
            <person name="Percudani R."/>
            <person name="Porcel B."/>
            <person name="Rubini A."/>
            <person name="Amicucci A."/>
            <person name="Amselem J."/>
            <person name="Anthouard V."/>
            <person name="Arcioni S."/>
            <person name="Artiguenave F."/>
            <person name="Aury J.M."/>
            <person name="Ballario P."/>
            <person name="Bolchi A."/>
            <person name="Brenna A."/>
            <person name="Brun A."/>
            <person name="Buee M."/>
            <person name="Cantarel B."/>
            <person name="Chevalier G."/>
            <person name="Couloux A."/>
            <person name="Da Silva C."/>
            <person name="Denoeud F."/>
            <person name="Duplessis S."/>
            <person name="Ghignone S."/>
            <person name="Hilselberger B."/>
            <person name="Iotti M."/>
            <person name="Marcais B."/>
            <person name="Mello A."/>
            <person name="Miranda M."/>
            <person name="Pacioni G."/>
            <person name="Quesneville H."/>
            <person name="Riccioni C."/>
            <person name="Ruotolo R."/>
            <person name="Splivallo R."/>
            <person name="Stocchi V."/>
            <person name="Tisserant E."/>
            <person name="Viscomi A.R."/>
            <person name="Zambonelli A."/>
            <person name="Zampieri E."/>
            <person name="Henrissat B."/>
            <person name="Lebrun M.H."/>
            <person name="Paolocci F."/>
            <person name="Bonfante P."/>
            <person name="Ottonello S."/>
            <person name="Wincker P."/>
        </authorList>
    </citation>
    <scope>NUCLEOTIDE SEQUENCE [LARGE SCALE GENOMIC DNA]</scope>
    <source>
        <strain evidence="11 12">Mel28</strain>
    </source>
</reference>
<dbReference type="OMA" id="YWVVDNY"/>
<dbReference type="AlphaFoldDB" id="D5G8X1"/>
<gene>
    <name evidence="11" type="ORF">GSTUM_00004878001</name>
</gene>
<dbReference type="HOGENOM" id="CLU_033831_0_0_1"/>
<evidence type="ECO:0000256" key="8">
    <source>
        <dbReference type="PIRNR" id="PIRNR038148"/>
    </source>
</evidence>
<evidence type="ECO:0000256" key="2">
    <source>
        <dbReference type="ARBA" id="ARBA00011245"/>
    </source>
</evidence>
<dbReference type="eggNOG" id="KOG1709">
    <property type="taxonomic scope" value="Eukaryota"/>
</dbReference>
<protein>
    <recommendedName>
        <fullName evidence="8">Arginine N-methyltransferase 2</fullName>
        <ecNumber evidence="8">2.1.1.-</ecNumber>
    </recommendedName>
</protein>
<dbReference type="Gene3D" id="3.40.50.150">
    <property type="entry name" value="Vaccinia Virus protein VP39"/>
    <property type="match status" value="1"/>
</dbReference>
<proteinExistence type="inferred from homology"/>
<dbReference type="InterPro" id="IPR051038">
    <property type="entry name" value="RMT2/GAMT_Mtase"/>
</dbReference>
<dbReference type="PANTHER" id="PTHR32379">
    <property type="entry name" value="GUANIDINOACETATE N-METHYLTRANSFERASE"/>
    <property type="match status" value="1"/>
</dbReference>
<evidence type="ECO:0000256" key="1">
    <source>
        <dbReference type="ARBA" id="ARBA00002207"/>
    </source>
</evidence>
<evidence type="ECO:0000313" key="12">
    <source>
        <dbReference type="Proteomes" id="UP000006911"/>
    </source>
</evidence>
<comment type="similarity">
    <text evidence="8">Belongs to the class I-like SAM-binding methyltransferase superfamily. RMT2 methyltransferase family.</text>
</comment>
<comment type="subunit">
    <text evidence="2 8">Monomer.</text>
</comment>
<evidence type="ECO:0000256" key="7">
    <source>
        <dbReference type="ARBA" id="ARBA00023242"/>
    </source>
</evidence>
<dbReference type="PROSITE" id="PS51559">
    <property type="entry name" value="SAM_RMT2"/>
    <property type="match status" value="1"/>
</dbReference>
<feature type="domain" description="RMT2" evidence="10">
    <location>
        <begin position="167"/>
        <end position="393"/>
    </location>
</feature>
<dbReference type="GO" id="GO:0005737">
    <property type="term" value="C:cytoplasm"/>
    <property type="evidence" value="ECO:0007669"/>
    <property type="project" value="UniProtKB-SubCell"/>
</dbReference>
<dbReference type="GO" id="GO:0032259">
    <property type="term" value="P:methylation"/>
    <property type="evidence" value="ECO:0007669"/>
    <property type="project" value="UniProtKB-KW"/>
</dbReference>
<feature type="region of interest" description="Disordered" evidence="9">
    <location>
        <begin position="130"/>
        <end position="154"/>
    </location>
</feature>
<dbReference type="SUPFAM" id="SSF48403">
    <property type="entry name" value="Ankyrin repeat"/>
    <property type="match status" value="1"/>
</dbReference>
<feature type="compositionally biased region" description="Acidic residues" evidence="9">
    <location>
        <begin position="130"/>
        <end position="139"/>
    </location>
</feature>
<keyword evidence="3 8" id="KW-0963">Cytoplasm</keyword>
<evidence type="ECO:0000256" key="9">
    <source>
        <dbReference type="SAM" id="MobiDB-lite"/>
    </source>
</evidence>
<dbReference type="PIRSF" id="PIRSF038148">
    <property type="entry name" value="Arginine_N-mtfrase-2"/>
    <property type="match status" value="1"/>
</dbReference>